<dbReference type="EMBL" id="BNDY01000002">
    <property type="protein sequence ID" value="GHI35824.1"/>
    <property type="molecule type" value="Genomic_DNA"/>
</dbReference>
<feature type="compositionally biased region" description="Polar residues" evidence="1">
    <location>
        <begin position="1"/>
        <end position="17"/>
    </location>
</feature>
<proteinExistence type="predicted"/>
<gene>
    <name evidence="3" type="ORF">Sviol_02320</name>
</gene>
<keyword evidence="4" id="KW-1185">Reference proteome</keyword>
<evidence type="ECO:0000313" key="4">
    <source>
        <dbReference type="Proteomes" id="UP001050808"/>
    </source>
</evidence>
<feature type="compositionally biased region" description="Low complexity" evidence="1">
    <location>
        <begin position="69"/>
        <end position="79"/>
    </location>
</feature>
<dbReference type="Proteomes" id="UP001050808">
    <property type="component" value="Unassembled WGS sequence"/>
</dbReference>
<feature type="domain" description="eCIS core" evidence="2">
    <location>
        <begin position="96"/>
        <end position="167"/>
    </location>
</feature>
<comment type="caution">
    <text evidence="3">The sequence shown here is derived from an EMBL/GenBank/DDBJ whole genome shotgun (WGS) entry which is preliminary data.</text>
</comment>
<feature type="region of interest" description="Disordered" evidence="1">
    <location>
        <begin position="56"/>
        <end position="79"/>
    </location>
</feature>
<accession>A0ABQ3QEZ1</accession>
<feature type="region of interest" description="Disordered" evidence="1">
    <location>
        <begin position="602"/>
        <end position="621"/>
    </location>
</feature>
<dbReference type="RefSeq" id="WP_373301054.1">
    <property type="nucleotide sequence ID" value="NZ_BMUA01000040.1"/>
</dbReference>
<feature type="region of interest" description="Disordered" evidence="1">
    <location>
        <begin position="548"/>
        <end position="597"/>
    </location>
</feature>
<evidence type="ECO:0000256" key="1">
    <source>
        <dbReference type="SAM" id="MobiDB-lite"/>
    </source>
</evidence>
<sequence>MHANDQAQTAEGKSSAHSAAKTPASGGGISAGLLALQSSAGNAAVVQMLRAAGHAWAQPEQHQHGAGCGHQQPEQAAQPAVQRSAVHDVLRTSGRPLDESTRTDMESRLGADFSDVRIHNDGAAKASAAEVGARAYTSGSHVVIGDGGGDKHTLAHELTHVIQQRQGPVSGADNGNGLKVSDPSDRFERDAEANARRVLSGPAPAERSGADTESTPAGEQSPHAAGAAPVQRLVSQIAPAEDGTVGDVNVVGRPESPYTGTMGDHSTAYVVQVRAITERIKGKTPDAAAADVQNLIGEVEALPGYQLLDSLPQERRAKVEEASNEVRSRAYALAHGKVPVATQMLELQTLVGDFLHFRELIPLSTMNVKSVAPAEAGKGKGESGHNQVLAQHAKNGSADPAELQQAILGLLDVNGVALVATQHDAKDLAALAPGLILNRTLESGLTHGHTPEQRAQFIIQQHLLSIETAYPGAVQAAYGDGDRAMELIFAQVTIQVNERMARNRTTYLDKITKYDEQIRQWIGDRSPYGKDSLIKVQEYRSDAVTALEANGGTAPPAPTSSVLTGTRNRKPPERYGSTVTSSSASAPMHGGGSMDMDIDESAEMKAGPASEEETAEAMEAKQPLASQIKMDAHGKITAFDSAGRSPSPFSGTMGAHTTAWVVHVDTVRRAILGQDVDGAITALDYLIQEAQRTEAKMTPFFPVDAVHKEKLTQSHANLIQTAHKTMNAPEETRVLFLQGLINALLTYINYIPGATLQAADTGGKAEGTLRNKLLAHEQRKTPLSPDQLKDALLGLLDIKEANTKQRDTLMESHVQNIKHAYPKCTAESGIENTSTAQLVKAWEKRSQADA</sequence>
<dbReference type="Pfam" id="PF13699">
    <property type="entry name" value="eCIS_core"/>
    <property type="match status" value="1"/>
</dbReference>
<evidence type="ECO:0000259" key="2">
    <source>
        <dbReference type="Pfam" id="PF13699"/>
    </source>
</evidence>
<name>A0ABQ3QEZ1_9ACTN</name>
<feature type="region of interest" description="Disordered" evidence="1">
    <location>
        <begin position="164"/>
        <end position="229"/>
    </location>
</feature>
<feature type="compositionally biased region" description="Basic and acidic residues" evidence="1">
    <location>
        <begin position="182"/>
        <end position="195"/>
    </location>
</feature>
<dbReference type="InterPro" id="IPR025295">
    <property type="entry name" value="eCIS_core_dom"/>
</dbReference>
<feature type="region of interest" description="Disordered" evidence="1">
    <location>
        <begin position="1"/>
        <end position="24"/>
    </location>
</feature>
<organism evidence="3 4">
    <name type="scientific">Streptomyces violascens</name>
    <dbReference type="NCBI Taxonomy" id="67381"/>
    <lineage>
        <taxon>Bacteria</taxon>
        <taxon>Bacillati</taxon>
        <taxon>Actinomycetota</taxon>
        <taxon>Actinomycetes</taxon>
        <taxon>Kitasatosporales</taxon>
        <taxon>Streptomycetaceae</taxon>
        <taxon>Streptomyces</taxon>
    </lineage>
</organism>
<protein>
    <recommendedName>
        <fullName evidence="2">eCIS core domain-containing protein</fullName>
    </recommendedName>
</protein>
<reference evidence="3" key="1">
    <citation type="submission" date="2024-05" db="EMBL/GenBank/DDBJ databases">
        <title>Whole genome shotgun sequence of Streptomyces violascens NBRC 12920.</title>
        <authorList>
            <person name="Komaki H."/>
            <person name="Tamura T."/>
        </authorList>
    </citation>
    <scope>NUCLEOTIDE SEQUENCE</scope>
    <source>
        <strain evidence="3">NBRC 12920</strain>
    </source>
</reference>
<evidence type="ECO:0000313" key="3">
    <source>
        <dbReference type="EMBL" id="GHI35824.1"/>
    </source>
</evidence>